<dbReference type="Pfam" id="PF13877">
    <property type="entry name" value="RPAP3_C"/>
    <property type="match status" value="1"/>
</dbReference>
<evidence type="ECO:0000313" key="9">
    <source>
        <dbReference type="EMBL" id="KAK9693355.1"/>
    </source>
</evidence>
<dbReference type="PANTHER" id="PTHR46423">
    <property type="entry name" value="RNA POLYMERASE II-ASSOCIATED PROTEIN 3"/>
    <property type="match status" value="1"/>
</dbReference>
<feature type="region of interest" description="Disordered" evidence="7">
    <location>
        <begin position="31"/>
        <end position="74"/>
    </location>
</feature>
<dbReference type="AlphaFoldDB" id="A0AAW1IUG9"/>
<name>A0AAW1IUG9_POPJA</name>
<organism evidence="9 10">
    <name type="scientific">Popillia japonica</name>
    <name type="common">Japanese beetle</name>
    <dbReference type="NCBI Taxonomy" id="7064"/>
    <lineage>
        <taxon>Eukaryota</taxon>
        <taxon>Metazoa</taxon>
        <taxon>Ecdysozoa</taxon>
        <taxon>Arthropoda</taxon>
        <taxon>Hexapoda</taxon>
        <taxon>Insecta</taxon>
        <taxon>Pterygota</taxon>
        <taxon>Neoptera</taxon>
        <taxon>Endopterygota</taxon>
        <taxon>Coleoptera</taxon>
        <taxon>Polyphaga</taxon>
        <taxon>Scarabaeiformia</taxon>
        <taxon>Scarabaeidae</taxon>
        <taxon>Rutelinae</taxon>
        <taxon>Popillia</taxon>
    </lineage>
</organism>
<dbReference type="Pfam" id="PF00515">
    <property type="entry name" value="TPR_1"/>
    <property type="match status" value="1"/>
</dbReference>
<dbReference type="InterPro" id="IPR019734">
    <property type="entry name" value="TPR_rpt"/>
</dbReference>
<feature type="domain" description="RNA-polymerase II-associated protein 3-like C-terminal" evidence="8">
    <location>
        <begin position="425"/>
        <end position="511"/>
    </location>
</feature>
<dbReference type="EMBL" id="JASPKY010000545">
    <property type="protein sequence ID" value="KAK9693355.1"/>
    <property type="molecule type" value="Genomic_DNA"/>
</dbReference>
<evidence type="ECO:0000313" key="10">
    <source>
        <dbReference type="Proteomes" id="UP001458880"/>
    </source>
</evidence>
<feature type="repeat" description="TPR" evidence="5">
    <location>
        <begin position="194"/>
        <end position="227"/>
    </location>
</feature>
<dbReference type="SUPFAM" id="SSF48452">
    <property type="entry name" value="TPR-like"/>
    <property type="match status" value="1"/>
</dbReference>
<dbReference type="PROSITE" id="PS50005">
    <property type="entry name" value="TPR"/>
    <property type="match status" value="1"/>
</dbReference>
<accession>A0AAW1IUG9</accession>
<evidence type="ECO:0000256" key="3">
    <source>
        <dbReference type="ARBA" id="ARBA00038275"/>
    </source>
</evidence>
<dbReference type="Gene3D" id="1.25.40.10">
    <property type="entry name" value="Tetratricopeptide repeat domain"/>
    <property type="match status" value="1"/>
</dbReference>
<dbReference type="SMART" id="SM00028">
    <property type="entry name" value="TPR"/>
    <property type="match status" value="3"/>
</dbReference>
<evidence type="ECO:0000256" key="2">
    <source>
        <dbReference type="ARBA" id="ARBA00022803"/>
    </source>
</evidence>
<dbReference type="InterPro" id="IPR011990">
    <property type="entry name" value="TPR-like_helical_dom_sf"/>
</dbReference>
<evidence type="ECO:0000256" key="6">
    <source>
        <dbReference type="SAM" id="Coils"/>
    </source>
</evidence>
<evidence type="ECO:0000259" key="8">
    <source>
        <dbReference type="Pfam" id="PF13877"/>
    </source>
</evidence>
<dbReference type="GO" id="GO:0101031">
    <property type="term" value="C:protein folding chaperone complex"/>
    <property type="evidence" value="ECO:0007669"/>
    <property type="project" value="TreeGrafter"/>
</dbReference>
<proteinExistence type="inferred from homology"/>
<feature type="coiled-coil region" evidence="6">
    <location>
        <begin position="204"/>
        <end position="247"/>
    </location>
</feature>
<keyword evidence="2 5" id="KW-0802">TPR repeat</keyword>
<comment type="caution">
    <text evidence="9">The sequence shown here is derived from an EMBL/GenBank/DDBJ whole genome shotgun (WGS) entry which is preliminary data.</text>
</comment>
<dbReference type="InterPro" id="IPR025986">
    <property type="entry name" value="RPAP3-like_C"/>
</dbReference>
<keyword evidence="10" id="KW-1185">Reference proteome</keyword>
<gene>
    <name evidence="9" type="ORF">QE152_g34258</name>
</gene>
<keyword evidence="1" id="KW-0677">Repeat</keyword>
<protein>
    <recommendedName>
        <fullName evidence="4">RNA polymerase II-associated protein 3</fullName>
    </recommendedName>
</protein>
<dbReference type="InterPro" id="IPR051966">
    <property type="entry name" value="RPAP3"/>
</dbReference>
<evidence type="ECO:0000256" key="1">
    <source>
        <dbReference type="ARBA" id="ARBA00022737"/>
    </source>
</evidence>
<evidence type="ECO:0000256" key="4">
    <source>
        <dbReference type="ARBA" id="ARBA00040133"/>
    </source>
</evidence>
<keyword evidence="6" id="KW-0175">Coiled coil</keyword>
<reference evidence="9 10" key="1">
    <citation type="journal article" date="2024" name="BMC Genomics">
        <title>De novo assembly and annotation of Popillia japonica's genome with initial clues to its potential as an invasive pest.</title>
        <authorList>
            <person name="Cucini C."/>
            <person name="Boschi S."/>
            <person name="Funari R."/>
            <person name="Cardaioli E."/>
            <person name="Iannotti N."/>
            <person name="Marturano G."/>
            <person name="Paoli F."/>
            <person name="Bruttini M."/>
            <person name="Carapelli A."/>
            <person name="Frati F."/>
            <person name="Nardi F."/>
        </authorList>
    </citation>
    <scope>NUCLEOTIDE SEQUENCE [LARGE SCALE GENOMIC DNA]</scope>
    <source>
        <strain evidence="9">DMR45628</strain>
    </source>
</reference>
<evidence type="ECO:0000256" key="5">
    <source>
        <dbReference type="PROSITE-ProRule" id="PRU00339"/>
    </source>
</evidence>
<evidence type="ECO:0000256" key="7">
    <source>
        <dbReference type="SAM" id="MobiDB-lite"/>
    </source>
</evidence>
<dbReference type="Proteomes" id="UP001458880">
    <property type="component" value="Unassembled WGS sequence"/>
</dbReference>
<dbReference type="PANTHER" id="PTHR46423:SF1">
    <property type="entry name" value="RNA POLYMERASE II-ASSOCIATED PROTEIN 3"/>
    <property type="match status" value="1"/>
</dbReference>
<comment type="similarity">
    <text evidence="3">Belongs to the RPAP3 family.</text>
</comment>
<sequence length="541" mass="62806">MDSYLLQKQVRDNAKDLQEFYKELQDWGTEMKKKDESLKRSSNNQSEVPSPKNKVSKVTELNKESVTGKPVTTKKTKKIKGSDYAAWDKFDADAYCAKMDKEETGENSSPESELSDEIDETAIDLANSEKEKGNAFVKKQQWNQAIECYTKAIECYAYDPIYYANRALCYLKQEKYRNAEADCTTALQLDKTYVKAYQRRAAARENLNQISEAHRDLLKVLELEPKNKESKIVLLRIEKKLDDVKQEKPPEIEEEEPRPVSKFTLSRQKQKNTNVDIQQTKHDNLGISSKTQQDVSGDNKQIIEVSKSKVELVEDPLINRHNRDNIQLFKSVNKPLKLRSKKPLKRIQIIDVDLESEKNYLCNKSKQLLKQNKKIEVKEIVDSKNKKNKSSDIILSKPQIVQITEVETKEETTIGTFEDLNVAIPKTAVQFYNVWKNIKKEWRKYYLQRINTSDLKLIFKESLESKVFSEIIAVLRENSADNGLNFYNYLLGLTEVKRFSALIMFMSSKDKKNLLDIIDELKNDNRYATADIDNLIKLYEL</sequence>